<dbReference type="CDD" id="cd07906">
    <property type="entry name" value="Adenylation_DNA_ligase_LigD_LigC"/>
    <property type="match status" value="1"/>
</dbReference>
<dbReference type="PANTHER" id="PTHR45674">
    <property type="entry name" value="DNA LIGASE 1/3 FAMILY MEMBER"/>
    <property type="match status" value="1"/>
</dbReference>
<dbReference type="OrthoDB" id="9802472at2"/>
<dbReference type="Pfam" id="PF01068">
    <property type="entry name" value="DNA_ligase_A_M"/>
    <property type="match status" value="1"/>
</dbReference>
<evidence type="ECO:0000256" key="1">
    <source>
        <dbReference type="ARBA" id="ARBA00007572"/>
    </source>
</evidence>
<evidence type="ECO:0000259" key="5">
    <source>
        <dbReference type="PROSITE" id="PS50160"/>
    </source>
</evidence>
<reference evidence="6 7" key="1">
    <citation type="submission" date="2018-07" db="EMBL/GenBank/DDBJ databases">
        <title>Dyadobacter roseus sp. nov., isolated from rose rhizosphere soil.</title>
        <authorList>
            <person name="Chen L."/>
        </authorList>
    </citation>
    <scope>NUCLEOTIDE SEQUENCE [LARGE SCALE GENOMIC DNA]</scope>
    <source>
        <strain evidence="6 7">RS19</strain>
    </source>
</reference>
<dbReference type="AlphaFoldDB" id="A0A3D8Y4N7"/>
<dbReference type="EMBL" id="QNUL01000029">
    <property type="protein sequence ID" value="REA57258.1"/>
    <property type="molecule type" value="Genomic_DNA"/>
</dbReference>
<dbReference type="Proteomes" id="UP000256373">
    <property type="component" value="Unassembled WGS sequence"/>
</dbReference>
<sequence length="335" mass="38112">MKASKDLPDQEFSLNMTPMLATLTDKPFDNDGWEYEIKWDGYRALAFMKDGEVHLRSRNRKSFNEKFYPVTDALAKWKINAILDGEIVVVNEEGISKFGLLQNWQEKKDGQLLFYVFDVLWLDGKNLTGQPLLERKKILADLIPSEHEVIRSGYSVAAQGTAFFDAASKMGLEGIIAKRSDSLYSPGARSKDWLKIKTEKRQEVIIAGYTNKQGSPKVFSSLLLGVYEKNKLQYVGKVGTGFSNKQQKEMLAIFKPLIRKKSPFEATPDYNKRNRFRPVTTDMTVTWLKPTLVCEVNYAEITQDGLFRHPSFAGLRMDKNPKDIALEKPMTSSGD</sequence>
<comment type="similarity">
    <text evidence="1">Belongs to the ATP-dependent DNA ligase family.</text>
</comment>
<dbReference type="InterPro" id="IPR050191">
    <property type="entry name" value="ATP-dep_DNA_ligase"/>
</dbReference>
<dbReference type="NCBIfam" id="TIGR02779">
    <property type="entry name" value="NHEJ_ligase_lig"/>
    <property type="match status" value="1"/>
</dbReference>
<dbReference type="EC" id="6.5.1.1" evidence="2"/>
<dbReference type="RefSeq" id="WP_115833526.1">
    <property type="nucleotide sequence ID" value="NZ_QNUL01000029.1"/>
</dbReference>
<dbReference type="InterPro" id="IPR012310">
    <property type="entry name" value="DNA_ligase_ATP-dep_cent"/>
</dbReference>
<dbReference type="SUPFAM" id="SSF50249">
    <property type="entry name" value="Nucleic acid-binding proteins"/>
    <property type="match status" value="1"/>
</dbReference>
<dbReference type="SUPFAM" id="SSF56091">
    <property type="entry name" value="DNA ligase/mRNA capping enzyme, catalytic domain"/>
    <property type="match status" value="1"/>
</dbReference>
<dbReference type="GO" id="GO:0005524">
    <property type="term" value="F:ATP binding"/>
    <property type="evidence" value="ECO:0007669"/>
    <property type="project" value="InterPro"/>
</dbReference>
<dbReference type="Pfam" id="PF04679">
    <property type="entry name" value="DNA_ligase_A_C"/>
    <property type="match status" value="1"/>
</dbReference>
<dbReference type="InterPro" id="IPR012309">
    <property type="entry name" value="DNA_ligase_ATP-dep_C"/>
</dbReference>
<feature type="domain" description="ATP-dependent DNA ligase family profile" evidence="5">
    <location>
        <begin position="105"/>
        <end position="228"/>
    </location>
</feature>
<evidence type="ECO:0000313" key="7">
    <source>
        <dbReference type="Proteomes" id="UP000256373"/>
    </source>
</evidence>
<dbReference type="Gene3D" id="3.30.1490.70">
    <property type="match status" value="1"/>
</dbReference>
<dbReference type="PANTHER" id="PTHR45674:SF4">
    <property type="entry name" value="DNA LIGASE 1"/>
    <property type="match status" value="1"/>
</dbReference>
<keyword evidence="3" id="KW-0436">Ligase</keyword>
<dbReference type="Gene3D" id="3.30.470.30">
    <property type="entry name" value="DNA ligase/mRNA capping enzyme"/>
    <property type="match status" value="1"/>
</dbReference>
<dbReference type="GO" id="GO:0006281">
    <property type="term" value="P:DNA repair"/>
    <property type="evidence" value="ECO:0007669"/>
    <property type="project" value="InterPro"/>
</dbReference>
<gene>
    <name evidence="6" type="ORF">DSL64_24150</name>
</gene>
<dbReference type="Gene3D" id="2.40.50.140">
    <property type="entry name" value="Nucleic acid-binding proteins"/>
    <property type="match status" value="1"/>
</dbReference>
<dbReference type="GO" id="GO:0006310">
    <property type="term" value="P:DNA recombination"/>
    <property type="evidence" value="ECO:0007669"/>
    <property type="project" value="InterPro"/>
</dbReference>
<comment type="caution">
    <text evidence="6">The sequence shown here is derived from an EMBL/GenBank/DDBJ whole genome shotgun (WGS) entry which is preliminary data.</text>
</comment>
<dbReference type="GO" id="GO:0003910">
    <property type="term" value="F:DNA ligase (ATP) activity"/>
    <property type="evidence" value="ECO:0007669"/>
    <property type="project" value="UniProtKB-EC"/>
</dbReference>
<evidence type="ECO:0000256" key="2">
    <source>
        <dbReference type="ARBA" id="ARBA00012727"/>
    </source>
</evidence>
<dbReference type="InterPro" id="IPR014146">
    <property type="entry name" value="LigD_ligase_dom"/>
</dbReference>
<protein>
    <recommendedName>
        <fullName evidence="2">DNA ligase (ATP)</fullName>
        <ecNumber evidence="2">6.5.1.1</ecNumber>
    </recommendedName>
</protein>
<evidence type="ECO:0000313" key="6">
    <source>
        <dbReference type="EMBL" id="REA57258.1"/>
    </source>
</evidence>
<evidence type="ECO:0000256" key="4">
    <source>
        <dbReference type="ARBA" id="ARBA00034003"/>
    </source>
</evidence>
<comment type="catalytic activity">
    <reaction evidence="4">
        <text>ATP + (deoxyribonucleotide)n-3'-hydroxyl + 5'-phospho-(deoxyribonucleotide)m = (deoxyribonucleotide)n+m + AMP + diphosphate.</text>
        <dbReference type="EC" id="6.5.1.1"/>
    </reaction>
</comment>
<keyword evidence="7" id="KW-1185">Reference proteome</keyword>
<dbReference type="CDD" id="cd07971">
    <property type="entry name" value="OBF_DNA_ligase_LigD"/>
    <property type="match status" value="1"/>
</dbReference>
<name>A0A3D8Y4N7_9BACT</name>
<dbReference type="PROSITE" id="PS50160">
    <property type="entry name" value="DNA_LIGASE_A3"/>
    <property type="match status" value="1"/>
</dbReference>
<organism evidence="6 7">
    <name type="scientific">Dyadobacter luteus</name>
    <dbReference type="NCBI Taxonomy" id="2259619"/>
    <lineage>
        <taxon>Bacteria</taxon>
        <taxon>Pseudomonadati</taxon>
        <taxon>Bacteroidota</taxon>
        <taxon>Cytophagia</taxon>
        <taxon>Cytophagales</taxon>
        <taxon>Spirosomataceae</taxon>
        <taxon>Dyadobacter</taxon>
    </lineage>
</organism>
<dbReference type="InterPro" id="IPR012340">
    <property type="entry name" value="NA-bd_OB-fold"/>
</dbReference>
<proteinExistence type="inferred from homology"/>
<evidence type="ECO:0000256" key="3">
    <source>
        <dbReference type="ARBA" id="ARBA00022598"/>
    </source>
</evidence>
<accession>A0A3D8Y4N7</accession>